<dbReference type="EMBL" id="BARU01000751">
    <property type="protein sequence ID" value="GAH24502.1"/>
    <property type="molecule type" value="Genomic_DNA"/>
</dbReference>
<comment type="caution">
    <text evidence="2">The sequence shown here is derived from an EMBL/GenBank/DDBJ whole genome shotgun (WGS) entry which is preliminary data.</text>
</comment>
<sequence length="338" mass="38021">MKDNNSFDIAVIGGGPAGMMAAGRAAELGAKVVLIEKNEILGKKLLLSGKGRCNFTHKEFDIKKFAEKFGRNGRFLYRVLSVFGVKEVIDFFESWGVKGKVEQGDRIFPENGNAQDILNVLVKYLAEGRVTILYNSKVISSKHRNRKIFQVLLRDRHISASKYIICTGGKSYPQTGSTGDGYQWAEQLGHTIIEPVPALNPVKTSEDWVPEVQGLSLKNVSLKLFQNGKKCDERFGEMLFTHFGVSGPIVMDMSKNIGALLKNGLVKLFLDLKPALDFKKLDKRIQRDFEKFKGRMFKNSLKELLPLSMIPVIIKLSGIEPSKQVDYITREERNKLIH</sequence>
<dbReference type="SUPFAM" id="SSF160996">
    <property type="entry name" value="HI0933 insert domain-like"/>
    <property type="match status" value="1"/>
</dbReference>
<feature type="domain" description="RsdA/BaiN/AoA(So)-like Rossmann fold-like" evidence="1">
    <location>
        <begin position="8"/>
        <end position="226"/>
    </location>
</feature>
<dbReference type="PANTHER" id="PTHR42887">
    <property type="entry name" value="OS12G0638800 PROTEIN"/>
    <property type="match status" value="1"/>
</dbReference>
<dbReference type="Pfam" id="PF03486">
    <property type="entry name" value="HI0933_like"/>
    <property type="match status" value="1"/>
</dbReference>
<evidence type="ECO:0000259" key="1">
    <source>
        <dbReference type="Pfam" id="PF03486"/>
    </source>
</evidence>
<dbReference type="NCBIfam" id="TIGR00275">
    <property type="entry name" value="aminoacetone oxidase family FAD-binding enzyme"/>
    <property type="match status" value="1"/>
</dbReference>
<feature type="non-terminal residue" evidence="2">
    <location>
        <position position="338"/>
    </location>
</feature>
<proteinExistence type="predicted"/>
<dbReference type="InterPro" id="IPR023166">
    <property type="entry name" value="BaiN-like_dom_sf"/>
</dbReference>
<dbReference type="InterPro" id="IPR036188">
    <property type="entry name" value="FAD/NAD-bd_sf"/>
</dbReference>
<dbReference type="Gene3D" id="2.40.30.10">
    <property type="entry name" value="Translation factors"/>
    <property type="match status" value="1"/>
</dbReference>
<evidence type="ECO:0000313" key="2">
    <source>
        <dbReference type="EMBL" id="GAH24502.1"/>
    </source>
</evidence>
<dbReference type="InterPro" id="IPR004792">
    <property type="entry name" value="BaiN-like"/>
</dbReference>
<dbReference type="InterPro" id="IPR057661">
    <property type="entry name" value="RsdA/BaiN/AoA(So)_Rossmann"/>
</dbReference>
<dbReference type="SUPFAM" id="SSF51905">
    <property type="entry name" value="FAD/NAD(P)-binding domain"/>
    <property type="match status" value="1"/>
</dbReference>
<dbReference type="Gene3D" id="3.50.50.60">
    <property type="entry name" value="FAD/NAD(P)-binding domain"/>
    <property type="match status" value="1"/>
</dbReference>
<dbReference type="PANTHER" id="PTHR42887:SF2">
    <property type="entry name" value="OS12G0638800 PROTEIN"/>
    <property type="match status" value="1"/>
</dbReference>
<organism evidence="2">
    <name type="scientific">marine sediment metagenome</name>
    <dbReference type="NCBI Taxonomy" id="412755"/>
    <lineage>
        <taxon>unclassified sequences</taxon>
        <taxon>metagenomes</taxon>
        <taxon>ecological metagenomes</taxon>
    </lineage>
</organism>
<gene>
    <name evidence="2" type="ORF">S03H2_02291</name>
</gene>
<dbReference type="AlphaFoldDB" id="X1DW99"/>
<accession>X1DW99</accession>
<dbReference type="Gene3D" id="1.10.8.260">
    <property type="entry name" value="HI0933 insert domain-like"/>
    <property type="match status" value="1"/>
</dbReference>
<dbReference type="PRINTS" id="PR00411">
    <property type="entry name" value="PNDRDTASEI"/>
</dbReference>
<protein>
    <recommendedName>
        <fullName evidence="1">RsdA/BaiN/AoA(So)-like Rossmann fold-like domain-containing protein</fullName>
    </recommendedName>
</protein>
<reference evidence="2" key="1">
    <citation type="journal article" date="2014" name="Front. Microbiol.">
        <title>High frequency of phylogenetically diverse reductive dehalogenase-homologous genes in deep subseafloor sedimentary metagenomes.</title>
        <authorList>
            <person name="Kawai M."/>
            <person name="Futagami T."/>
            <person name="Toyoda A."/>
            <person name="Takaki Y."/>
            <person name="Nishi S."/>
            <person name="Hori S."/>
            <person name="Arai W."/>
            <person name="Tsubouchi T."/>
            <person name="Morono Y."/>
            <person name="Uchiyama I."/>
            <person name="Ito T."/>
            <person name="Fujiyama A."/>
            <person name="Inagaki F."/>
            <person name="Takami H."/>
        </authorList>
    </citation>
    <scope>NUCLEOTIDE SEQUENCE</scope>
    <source>
        <strain evidence="2">Expedition CK06-06</strain>
    </source>
</reference>
<name>X1DW99_9ZZZZ</name>